<dbReference type="PROSITE" id="PS50819">
    <property type="entry name" value="INTEIN_ENDONUCLEASE"/>
    <property type="match status" value="1"/>
</dbReference>
<dbReference type="SUPFAM" id="SSF55608">
    <property type="entry name" value="Homing endonucleases"/>
    <property type="match status" value="1"/>
</dbReference>
<proteinExistence type="predicted"/>
<dbReference type="GO" id="GO:0016539">
    <property type="term" value="P:intein-mediated protein splicing"/>
    <property type="evidence" value="ECO:0007669"/>
    <property type="project" value="InterPro"/>
</dbReference>
<dbReference type="InterPro" id="IPR004042">
    <property type="entry name" value="Intein_endonuc_central"/>
</dbReference>
<dbReference type="InterPro" id="IPR006142">
    <property type="entry name" value="INTEIN"/>
</dbReference>
<accession>A0AAU8B7X5</accession>
<dbReference type="PRINTS" id="PR00379">
    <property type="entry name" value="INTEIN"/>
</dbReference>
<protein>
    <submittedName>
        <fullName evidence="2">LAGLIDADG-like domain protein</fullName>
    </submittedName>
</protein>
<sequence>MKQWKWHPAGVCEVGEQIAIIDNIPFFGTKKMWEPRLVGWLIGDGSYGFDKTPRLSNCDKEINEYIETHFDTAKDRPDKITKDGKIYKETRIKGICPKLRELGIYGQVKNKKRLPIDIHKYDAYSLSELIGGLYDTDGYISIDKSGRPRIVLTQCQREILDEISEVLLHFGIHGSINFIKPKNRSHVYGGNVIKDNKGCWVLSINDITSIGNFAKYISCEVSYKQSALDLMMLYTQEHISKYHKYVLGVHAEKIVKIEDIGI</sequence>
<dbReference type="InterPro" id="IPR004860">
    <property type="entry name" value="LAGLIDADG_dom"/>
</dbReference>
<dbReference type="GO" id="GO:0004519">
    <property type="term" value="F:endonuclease activity"/>
    <property type="evidence" value="ECO:0007669"/>
    <property type="project" value="InterPro"/>
</dbReference>
<organism evidence="2">
    <name type="scientific">Dulem virus 42</name>
    <dbReference type="NCBI Taxonomy" id="3145760"/>
    <lineage>
        <taxon>Viruses</taxon>
        <taxon>Duplodnaviria</taxon>
        <taxon>Heunggongvirae</taxon>
        <taxon>Uroviricota</taxon>
        <taxon>Caudoviricetes</taxon>
    </lineage>
</organism>
<feature type="domain" description="DOD-type homing endonuclease" evidence="1">
    <location>
        <begin position="37"/>
        <end position="172"/>
    </location>
</feature>
<evidence type="ECO:0000313" key="2">
    <source>
        <dbReference type="EMBL" id="XCD08449.1"/>
    </source>
</evidence>
<reference evidence="2" key="1">
    <citation type="submission" date="2024-03" db="EMBL/GenBank/DDBJ databases">
        <title>Diverse circular DNA viruses in blood, oral, and fecal samples of captive lemurs.</title>
        <authorList>
            <person name="Paietta E.N."/>
            <person name="Kraberger S."/>
            <person name="Lund M.C."/>
            <person name="Custer J.M."/>
            <person name="Vargas K.M."/>
            <person name="Ehmke E.E."/>
            <person name="Yoder A.D."/>
            <person name="Varsani A."/>
        </authorList>
    </citation>
    <scope>NUCLEOTIDE SEQUENCE</scope>
    <source>
        <strain evidence="2">Duke_30FF_63</strain>
    </source>
</reference>
<evidence type="ECO:0000259" key="1">
    <source>
        <dbReference type="PROSITE" id="PS50819"/>
    </source>
</evidence>
<name>A0AAU8B7X5_9CAUD</name>
<dbReference type="Pfam" id="PF14528">
    <property type="entry name" value="LAGLIDADG_3"/>
    <property type="match status" value="1"/>
</dbReference>
<dbReference type="Gene3D" id="3.10.28.10">
    <property type="entry name" value="Homing endonucleases"/>
    <property type="match status" value="1"/>
</dbReference>
<dbReference type="EMBL" id="PP511876">
    <property type="protein sequence ID" value="XCD08449.1"/>
    <property type="molecule type" value="Genomic_DNA"/>
</dbReference>
<dbReference type="InterPro" id="IPR027434">
    <property type="entry name" value="Homing_endonucl"/>
</dbReference>